<comment type="caution">
    <text evidence="4">The sequence shown here is derived from an EMBL/GenBank/DDBJ whole genome shotgun (WGS) entry which is preliminary data.</text>
</comment>
<dbReference type="Gene3D" id="3.30.160.60">
    <property type="entry name" value="Classic Zinc Finger"/>
    <property type="match status" value="1"/>
</dbReference>
<feature type="region of interest" description="Disordered" evidence="2">
    <location>
        <begin position="439"/>
        <end position="474"/>
    </location>
</feature>
<evidence type="ECO:0000256" key="1">
    <source>
        <dbReference type="PROSITE-ProRule" id="PRU00042"/>
    </source>
</evidence>
<dbReference type="Proteomes" id="UP000007148">
    <property type="component" value="Unassembled WGS sequence"/>
</dbReference>
<feature type="compositionally biased region" description="Polar residues" evidence="2">
    <location>
        <begin position="460"/>
        <end position="472"/>
    </location>
</feature>
<dbReference type="InParanoid" id="G4TSB8"/>
<evidence type="ECO:0000313" key="5">
    <source>
        <dbReference type="Proteomes" id="UP000007148"/>
    </source>
</evidence>
<gene>
    <name evidence="4" type="ORF">PIIN_08164</name>
</gene>
<keyword evidence="1" id="KW-0862">Zinc</keyword>
<dbReference type="HOGENOM" id="CLU_433531_0_0_1"/>
<dbReference type="GO" id="GO:0008270">
    <property type="term" value="F:zinc ion binding"/>
    <property type="evidence" value="ECO:0007669"/>
    <property type="project" value="UniProtKB-KW"/>
</dbReference>
<keyword evidence="5" id="KW-1185">Reference proteome</keyword>
<accession>G4TSB8</accession>
<feature type="region of interest" description="Disordered" evidence="2">
    <location>
        <begin position="368"/>
        <end position="397"/>
    </location>
</feature>
<feature type="domain" description="C2H2-type" evidence="3">
    <location>
        <begin position="561"/>
        <end position="588"/>
    </location>
</feature>
<reference evidence="4 5" key="1">
    <citation type="journal article" date="2011" name="PLoS Pathog.">
        <title>Endophytic Life Strategies Decoded by Genome and Transcriptome Analyses of the Mutualistic Root Symbiont Piriformospora indica.</title>
        <authorList>
            <person name="Zuccaro A."/>
            <person name="Lahrmann U."/>
            <person name="Guldener U."/>
            <person name="Langen G."/>
            <person name="Pfiffi S."/>
            <person name="Biedenkopf D."/>
            <person name="Wong P."/>
            <person name="Samans B."/>
            <person name="Grimm C."/>
            <person name="Basiewicz M."/>
            <person name="Murat C."/>
            <person name="Martin F."/>
            <person name="Kogel K.H."/>
        </authorList>
    </citation>
    <scope>NUCLEOTIDE SEQUENCE [LARGE SCALE GENOMIC DNA]</scope>
    <source>
        <strain evidence="4 5">DSM 11827</strain>
    </source>
</reference>
<dbReference type="OrthoDB" id="3268653at2759"/>
<feature type="compositionally biased region" description="Polar residues" evidence="2">
    <location>
        <begin position="1"/>
        <end position="20"/>
    </location>
</feature>
<protein>
    <recommendedName>
        <fullName evidence="3">C2H2-type domain-containing protein</fullName>
    </recommendedName>
</protein>
<feature type="region of interest" description="Disordered" evidence="2">
    <location>
        <begin position="1"/>
        <end position="84"/>
    </location>
</feature>
<feature type="region of interest" description="Disordered" evidence="2">
    <location>
        <begin position="147"/>
        <end position="197"/>
    </location>
</feature>
<feature type="compositionally biased region" description="Low complexity" evidence="2">
    <location>
        <begin position="159"/>
        <end position="197"/>
    </location>
</feature>
<name>G4TSB8_SERID</name>
<dbReference type="PROSITE" id="PS50157">
    <property type="entry name" value="ZINC_FINGER_C2H2_2"/>
    <property type="match status" value="1"/>
</dbReference>
<evidence type="ECO:0000256" key="2">
    <source>
        <dbReference type="SAM" id="MobiDB-lite"/>
    </source>
</evidence>
<evidence type="ECO:0000259" key="3">
    <source>
        <dbReference type="PROSITE" id="PS50157"/>
    </source>
</evidence>
<keyword evidence="1" id="KW-0863">Zinc-finger</keyword>
<dbReference type="InterPro" id="IPR013087">
    <property type="entry name" value="Znf_C2H2_type"/>
</dbReference>
<dbReference type="EMBL" id="CAFZ01000290">
    <property type="protein sequence ID" value="CCA74211.1"/>
    <property type="molecule type" value="Genomic_DNA"/>
</dbReference>
<proteinExistence type="predicted"/>
<dbReference type="AlphaFoldDB" id="G4TSB8"/>
<organism evidence="4 5">
    <name type="scientific">Serendipita indica (strain DSM 11827)</name>
    <name type="common">Root endophyte fungus</name>
    <name type="synonym">Piriformospora indica</name>
    <dbReference type="NCBI Taxonomy" id="1109443"/>
    <lineage>
        <taxon>Eukaryota</taxon>
        <taxon>Fungi</taxon>
        <taxon>Dikarya</taxon>
        <taxon>Basidiomycota</taxon>
        <taxon>Agaricomycotina</taxon>
        <taxon>Agaricomycetes</taxon>
        <taxon>Sebacinales</taxon>
        <taxon>Serendipitaceae</taxon>
        <taxon>Serendipita</taxon>
    </lineage>
</organism>
<feature type="compositionally biased region" description="Polar residues" evidence="2">
    <location>
        <begin position="439"/>
        <end position="450"/>
    </location>
</feature>
<keyword evidence="1" id="KW-0479">Metal-binding</keyword>
<feature type="compositionally biased region" description="Low complexity" evidence="2">
    <location>
        <begin position="383"/>
        <end position="392"/>
    </location>
</feature>
<sequence>MSQLNRRNRASVSYRGSQENPTERIASHPQQSAGLAKASGRAVSPLVRRKTIQDAQLGRPRNDYDRRRISNNRPNIGADLALPPSTLGPGTNSYLHSNATLYSGTPPSGHVATNAVTQIPMYQSPRQSRHTRNGSYTKHPVVSPVSIVTNISSPPPSIRSPTAARSGRTRRTTTTTTTTDAPSLLLSSNPPSSLPTSTMDNGRYWSEPHQLDGHSFDAYGNITSVTSSLGLAHMPAQYSHGELYNYDGMYSPAHAASERGLPAVAPPGGKIAAASHDIGFLSLPPSTDDQRPVASVAEGPHTNVGLSRHPDAYHPQYSIDHQTYSPPNPAAYYNTFAPDPMSTTIQIHPRSPHMEQPYIQGTPNLVPYYSHPARSPAMPPHSSPQQNPNSHSRYPGYALPGPDYVNYSANGLVSAPDFNTIIDVNHKVYMPAPFGSSNGVIGSPLPQTSPSEPPSDFERSQTSPALRNSTRFPGQRLDVDQQLLDASFCGHDEDSRKRRAILDEILGQPWYYNHEQEPRIESLSDPAARGLGMVGRSIYTVFLVQDENGSHWRCLFGGHHAQCDRSEKQFERVERAIEHVRRHLGHRPYACDDGCLKSQTSGAPCGQRFFASQYLQDHKRRPQKRKSTAQS</sequence>
<evidence type="ECO:0000313" key="4">
    <source>
        <dbReference type="EMBL" id="CCA74211.1"/>
    </source>
</evidence>